<reference evidence="8 9" key="1">
    <citation type="journal article" date="2018" name="Nat. Biotechnol.">
        <title>A standardized bacterial taxonomy based on genome phylogeny substantially revises the tree of life.</title>
        <authorList>
            <person name="Parks D.H."/>
            <person name="Chuvochina M."/>
            <person name="Waite D.W."/>
            <person name="Rinke C."/>
            <person name="Skarshewski A."/>
            <person name="Chaumeil P.A."/>
            <person name="Hugenholtz P."/>
        </authorList>
    </citation>
    <scope>NUCLEOTIDE SEQUENCE [LARGE SCALE GENOMIC DNA]</scope>
    <source>
        <strain evidence="8">UBA11482</strain>
    </source>
</reference>
<dbReference type="PANTHER" id="PTHR43369:SF2">
    <property type="entry name" value="PHOSPHORIBOSYLGLYCINAMIDE FORMYLTRANSFERASE"/>
    <property type="match status" value="1"/>
</dbReference>
<evidence type="ECO:0000256" key="3">
    <source>
        <dbReference type="ARBA" id="ARBA00022755"/>
    </source>
</evidence>
<feature type="binding site" evidence="6">
    <location>
        <position position="104"/>
    </location>
    <ligand>
        <name>(6R)-10-formyltetrahydrofolate</name>
        <dbReference type="ChEBI" id="CHEBI:195366"/>
    </ligand>
</feature>
<accession>A0A316QYE9</accession>
<gene>
    <name evidence="6 8" type="primary">purN</name>
    <name evidence="8" type="ORF">DDY73_07020</name>
</gene>
<dbReference type="Gene3D" id="3.40.50.170">
    <property type="entry name" value="Formyl transferase, N-terminal domain"/>
    <property type="match status" value="1"/>
</dbReference>
<proteinExistence type="inferred from homology"/>
<feature type="domain" description="Formyl transferase N-terminal" evidence="7">
    <location>
        <begin position="4"/>
        <end position="184"/>
    </location>
</feature>
<dbReference type="SUPFAM" id="SSF53328">
    <property type="entry name" value="Formyltransferase"/>
    <property type="match status" value="1"/>
</dbReference>
<dbReference type="PANTHER" id="PTHR43369">
    <property type="entry name" value="PHOSPHORIBOSYLGLYCINAMIDE FORMYLTRANSFERASE"/>
    <property type="match status" value="1"/>
</dbReference>
<dbReference type="HAMAP" id="MF_01930">
    <property type="entry name" value="PurN"/>
    <property type="match status" value="1"/>
</dbReference>
<keyword evidence="3 6" id="KW-0658">Purine biosynthesis</keyword>
<name>A0A316QYE9_9BACT</name>
<evidence type="ECO:0000313" key="9">
    <source>
        <dbReference type="Proteomes" id="UP000262954"/>
    </source>
</evidence>
<dbReference type="CDD" id="cd08645">
    <property type="entry name" value="FMT_core_GART"/>
    <property type="match status" value="1"/>
</dbReference>
<comment type="caution">
    <text evidence="8">The sequence shown here is derived from an EMBL/GenBank/DDBJ whole genome shotgun (WGS) entry which is preliminary data.</text>
</comment>
<feature type="active site" description="Proton donor" evidence="6">
    <location>
        <position position="106"/>
    </location>
</feature>
<evidence type="ECO:0000259" key="7">
    <source>
        <dbReference type="Pfam" id="PF00551"/>
    </source>
</evidence>
<comment type="similarity">
    <text evidence="4 6">Belongs to the GART family.</text>
</comment>
<dbReference type="AlphaFoldDB" id="A0A316QYE9"/>
<dbReference type="InterPro" id="IPR004607">
    <property type="entry name" value="GART"/>
</dbReference>
<comment type="function">
    <text evidence="6">Catalyzes the transfer of a formyl group from 10-formyltetrahydrofolate to 5-phospho-ribosyl-glycinamide (GAR), producing 5-phospho-ribosyl-N-formylglycinamide (FGAR) and tetrahydrofolate.</text>
</comment>
<dbReference type="InterPro" id="IPR002376">
    <property type="entry name" value="Formyl_transf_N"/>
</dbReference>
<keyword evidence="2 6" id="KW-0808">Transferase</keyword>
<comment type="catalytic activity">
    <reaction evidence="5 6">
        <text>N(1)-(5-phospho-beta-D-ribosyl)glycinamide + (6R)-10-formyltetrahydrofolate = N(2)-formyl-N(1)-(5-phospho-beta-D-ribosyl)glycinamide + (6S)-5,6,7,8-tetrahydrofolate + H(+)</text>
        <dbReference type="Rhea" id="RHEA:15053"/>
        <dbReference type="ChEBI" id="CHEBI:15378"/>
        <dbReference type="ChEBI" id="CHEBI:57453"/>
        <dbReference type="ChEBI" id="CHEBI:143788"/>
        <dbReference type="ChEBI" id="CHEBI:147286"/>
        <dbReference type="ChEBI" id="CHEBI:195366"/>
        <dbReference type="EC" id="2.1.2.2"/>
    </reaction>
</comment>
<sequence length="191" mass="21669">MNTHIAIFASGSGTNAENIIQYFSKSKSIEVSLVVSNRSDAYVLERARLLKVPELIITKKEFSESEYYVLTKLRDFHIDFIVLAGFLLQIPKYLIQAYPGAIINIHPALLPRFGGKGMYGDHVHKAVVEAGEKESGITIHYVNEHYDSGAIIHQEKCAVDPADTYEDVARKVHRLEYEFYPRIIEDIVSRL</sequence>
<evidence type="ECO:0000256" key="2">
    <source>
        <dbReference type="ARBA" id="ARBA00022679"/>
    </source>
</evidence>
<dbReference type="InterPro" id="IPR036477">
    <property type="entry name" value="Formyl_transf_N_sf"/>
</dbReference>
<evidence type="ECO:0000256" key="6">
    <source>
        <dbReference type="HAMAP-Rule" id="MF_01930"/>
    </source>
</evidence>
<dbReference type="GO" id="GO:0004644">
    <property type="term" value="F:phosphoribosylglycinamide formyltransferase activity"/>
    <property type="evidence" value="ECO:0007669"/>
    <property type="project" value="UniProtKB-UniRule"/>
</dbReference>
<feature type="site" description="Raises pKa of active site His" evidence="6">
    <location>
        <position position="147"/>
    </location>
</feature>
<evidence type="ECO:0000256" key="5">
    <source>
        <dbReference type="ARBA" id="ARBA00047664"/>
    </source>
</evidence>
<dbReference type="InterPro" id="IPR001555">
    <property type="entry name" value="GART_AS"/>
</dbReference>
<dbReference type="RefSeq" id="WP_022389878.1">
    <property type="nucleotide sequence ID" value="NZ_CATXLH010000120.1"/>
</dbReference>
<evidence type="ECO:0000256" key="4">
    <source>
        <dbReference type="ARBA" id="ARBA00038440"/>
    </source>
</evidence>
<comment type="caution">
    <text evidence="6">Lacks conserved residue(s) required for the propagation of feature annotation.</text>
</comment>
<dbReference type="GO" id="GO:0006189">
    <property type="term" value="P:'de novo' IMP biosynthetic process"/>
    <property type="evidence" value="ECO:0007669"/>
    <property type="project" value="UniProtKB-UniRule"/>
</dbReference>
<dbReference type="UniPathway" id="UPA00074">
    <property type="reaction ID" value="UER00126"/>
</dbReference>
<dbReference type="EMBL" id="DNWC01000092">
    <property type="protein sequence ID" value="HBJ08742.1"/>
    <property type="molecule type" value="Genomic_DNA"/>
</dbReference>
<dbReference type="Proteomes" id="UP000262954">
    <property type="component" value="Unassembled WGS sequence"/>
</dbReference>
<protein>
    <recommendedName>
        <fullName evidence="6">Phosphoribosylglycinamide formyltransferase</fullName>
        <ecNumber evidence="6">2.1.2.2</ecNumber>
    </recommendedName>
    <alternativeName>
        <fullName evidence="6">5'-phosphoribosylglycinamide transformylase</fullName>
    </alternativeName>
    <alternativeName>
        <fullName evidence="6">GAR transformylase</fullName>
        <shortName evidence="6">GART</shortName>
    </alternativeName>
</protein>
<feature type="binding site" evidence="6">
    <location>
        <begin position="13"/>
        <end position="15"/>
    </location>
    <ligand>
        <name>N(1)-(5-phospho-beta-D-ribosyl)glycinamide</name>
        <dbReference type="ChEBI" id="CHEBI:143788"/>
    </ligand>
</feature>
<dbReference type="PROSITE" id="PS00373">
    <property type="entry name" value="GART"/>
    <property type="match status" value="1"/>
</dbReference>
<dbReference type="GO" id="GO:0005829">
    <property type="term" value="C:cytosol"/>
    <property type="evidence" value="ECO:0007669"/>
    <property type="project" value="TreeGrafter"/>
</dbReference>
<dbReference type="NCBIfam" id="TIGR00639">
    <property type="entry name" value="PurN"/>
    <property type="match status" value="1"/>
</dbReference>
<dbReference type="EC" id="2.1.2.2" evidence="6"/>
<organism evidence="8 9">
    <name type="scientific">Coprobacter fastidiosus</name>
    <dbReference type="NCBI Taxonomy" id="1099853"/>
    <lineage>
        <taxon>Bacteria</taxon>
        <taxon>Pseudomonadati</taxon>
        <taxon>Bacteroidota</taxon>
        <taxon>Bacteroidia</taxon>
        <taxon>Bacteroidales</taxon>
        <taxon>Barnesiellaceae</taxon>
        <taxon>Coprobacter</taxon>
    </lineage>
</organism>
<evidence type="ECO:0000256" key="1">
    <source>
        <dbReference type="ARBA" id="ARBA00005054"/>
    </source>
</evidence>
<comment type="pathway">
    <text evidence="1 6">Purine metabolism; IMP biosynthesis via de novo pathway; N(2)-formyl-N(1)-(5-phospho-D-ribosyl)glycinamide from N(1)-(5-phospho-D-ribosyl)glycinamide (10-formyl THF route): step 1/1.</text>
</comment>
<evidence type="ECO:0000313" key="8">
    <source>
        <dbReference type="EMBL" id="HBJ08742.1"/>
    </source>
</evidence>
<dbReference type="Pfam" id="PF00551">
    <property type="entry name" value="Formyl_trans_N"/>
    <property type="match status" value="1"/>
</dbReference>